<dbReference type="SUPFAM" id="SSF50969">
    <property type="entry name" value="YVTN repeat-like/Quinoprotein amine dehydrogenase"/>
    <property type="match status" value="1"/>
</dbReference>
<dbReference type="AlphaFoldDB" id="A0A1G9H7I0"/>
<dbReference type="InterPro" id="IPR011044">
    <property type="entry name" value="Quino_amine_DH_bsu"/>
</dbReference>
<dbReference type="InterPro" id="IPR015943">
    <property type="entry name" value="WD40/YVTN_repeat-like_dom_sf"/>
</dbReference>
<evidence type="ECO:0000256" key="1">
    <source>
        <dbReference type="SAM" id="SignalP"/>
    </source>
</evidence>
<reference evidence="4" key="1">
    <citation type="submission" date="2016-10" db="EMBL/GenBank/DDBJ databases">
        <authorList>
            <person name="Varghese N."/>
            <person name="Submissions S."/>
        </authorList>
    </citation>
    <scope>NUCLEOTIDE SEQUENCE [LARGE SCALE GENOMIC DNA]</scope>
    <source>
        <strain evidence="4">AAP</strain>
    </source>
</reference>
<organism evidence="3 4">
    <name type="scientific">Franzmannia pantelleriensis</name>
    <dbReference type="NCBI Taxonomy" id="48727"/>
    <lineage>
        <taxon>Bacteria</taxon>
        <taxon>Pseudomonadati</taxon>
        <taxon>Pseudomonadota</taxon>
        <taxon>Gammaproteobacteria</taxon>
        <taxon>Oceanospirillales</taxon>
        <taxon>Halomonadaceae</taxon>
        <taxon>Franzmannia</taxon>
    </lineage>
</organism>
<dbReference type="RefSeq" id="WP_218124399.1">
    <property type="nucleotide sequence ID" value="NZ_FNGH01000002.1"/>
</dbReference>
<dbReference type="Gene3D" id="2.130.10.10">
    <property type="entry name" value="YVTN repeat-like/Quinoprotein amine dehydrogenase"/>
    <property type="match status" value="1"/>
</dbReference>
<sequence length="256" mass="26705">MMLHKKTLLATLMVGATATASAHGATLLALGSDGALQHIDTDTLEVTHNAEVQGATLLGIDVRPANGMVYALGDDQHLYTLDPASGEATQGVMLGEMLPLDGPLVLDFNPAADRLRLMAADGTNFRVNVDTGEVAVDGTLGYAEGDEMPRVVTGAYTNSFDGTESTQLFNVDIGNGHLLLQDPPNDGVLQDVGMITEGLENASLDILSDGMGGNTAYLLTGMTLHVIDLDSGSPDTLGDIEGLEGEVLDIAVMHEM</sequence>
<feature type="signal peptide" evidence="1">
    <location>
        <begin position="1"/>
        <end position="24"/>
    </location>
</feature>
<dbReference type="STRING" id="48727.SAMN05192555_102373"/>
<gene>
    <name evidence="3" type="ORF">SAMN05192555_102373</name>
</gene>
<dbReference type="Proteomes" id="UP000199107">
    <property type="component" value="Unassembled WGS sequence"/>
</dbReference>
<keyword evidence="1" id="KW-0732">Signal</keyword>
<name>A0A1G9H7I0_9GAMM</name>
<feature type="chain" id="PRO_5011690083" description="DUF4394 domain-containing protein" evidence="1">
    <location>
        <begin position="25"/>
        <end position="256"/>
    </location>
</feature>
<evidence type="ECO:0000313" key="3">
    <source>
        <dbReference type="EMBL" id="SDL08809.1"/>
    </source>
</evidence>
<keyword evidence="4" id="KW-1185">Reference proteome</keyword>
<evidence type="ECO:0000259" key="2">
    <source>
        <dbReference type="Pfam" id="PF14339"/>
    </source>
</evidence>
<dbReference type="InterPro" id="IPR025507">
    <property type="entry name" value="DUF4394"/>
</dbReference>
<protein>
    <recommendedName>
        <fullName evidence="2">DUF4394 domain-containing protein</fullName>
    </recommendedName>
</protein>
<dbReference type="Pfam" id="PF14339">
    <property type="entry name" value="DUF4394"/>
    <property type="match status" value="1"/>
</dbReference>
<accession>A0A1G9H7I0</accession>
<evidence type="ECO:0000313" key="4">
    <source>
        <dbReference type="Proteomes" id="UP000199107"/>
    </source>
</evidence>
<proteinExistence type="predicted"/>
<dbReference type="EMBL" id="FNGH01000002">
    <property type="protein sequence ID" value="SDL08809.1"/>
    <property type="molecule type" value="Genomic_DNA"/>
</dbReference>
<feature type="domain" description="DUF4394" evidence="2">
    <location>
        <begin position="39"/>
        <end position="251"/>
    </location>
</feature>